<reference evidence="1" key="1">
    <citation type="submission" date="2020-02" db="EMBL/GenBank/DDBJ databases">
        <title>Genome sequencing of the panga catfish, Pangasius djambal.</title>
        <authorList>
            <person name="Wen M."/>
            <person name="Zahm M."/>
            <person name="Roques C."/>
            <person name="Cabau C."/>
            <person name="Klopp C."/>
            <person name="Donnadieu C."/>
            <person name="Jouanno E."/>
            <person name="Avarre J.-C."/>
            <person name="Campet M."/>
            <person name="Ha T."/>
            <person name="Dugue R."/>
            <person name="Lampietro C."/>
            <person name="Louis A."/>
            <person name="Herpin A."/>
            <person name="Echchiki A."/>
            <person name="Berthelot C."/>
            <person name="Parey E."/>
            <person name="Roest-Crollius H."/>
            <person name="Braasch I."/>
            <person name="Postlethwait J.H."/>
            <person name="Bobe J."/>
            <person name="Montfort J."/>
            <person name="Bouchez O."/>
            <person name="Begum T."/>
            <person name="Schartl M."/>
            <person name="Gustiano R."/>
            <person name="Guiguen Y."/>
        </authorList>
    </citation>
    <scope>NUCLEOTIDE SEQUENCE</scope>
    <source>
        <strain evidence="1">Pdj_M5554</strain>
    </source>
</reference>
<evidence type="ECO:0000313" key="1">
    <source>
        <dbReference type="EMBL" id="MCJ8746493.1"/>
    </source>
</evidence>
<organism evidence="1 2">
    <name type="scientific">Pangasius djambal</name>
    <dbReference type="NCBI Taxonomy" id="1691987"/>
    <lineage>
        <taxon>Eukaryota</taxon>
        <taxon>Metazoa</taxon>
        <taxon>Chordata</taxon>
        <taxon>Craniata</taxon>
        <taxon>Vertebrata</taxon>
        <taxon>Euteleostomi</taxon>
        <taxon>Actinopterygii</taxon>
        <taxon>Neopterygii</taxon>
        <taxon>Teleostei</taxon>
        <taxon>Ostariophysi</taxon>
        <taxon>Siluriformes</taxon>
        <taxon>Pangasiidae</taxon>
        <taxon>Pangasius</taxon>
    </lineage>
</organism>
<dbReference type="EMBL" id="CM040997">
    <property type="protein sequence ID" value="MCJ8746493.1"/>
    <property type="molecule type" value="Genomic_DNA"/>
</dbReference>
<accession>A0ACC5ZFE6</accession>
<name>A0ACC5ZFE6_9TELE</name>
<gene>
    <name evidence="1" type="ORF">PDJAM_G00142350</name>
</gene>
<evidence type="ECO:0000313" key="2">
    <source>
        <dbReference type="Proteomes" id="UP000830395"/>
    </source>
</evidence>
<protein>
    <submittedName>
        <fullName evidence="1">Uncharacterized protein</fullName>
    </submittedName>
</protein>
<comment type="caution">
    <text evidence="1">The sequence shown here is derived from an EMBL/GenBank/DDBJ whole genome shotgun (WGS) entry which is preliminary data.</text>
</comment>
<dbReference type="Proteomes" id="UP000830395">
    <property type="component" value="Chromosome 23"/>
</dbReference>
<proteinExistence type="predicted"/>
<sequence length="1316" mass="147108">MQNSSFFDSIKSQIPSPDFDSSSSSDNEEELSIYQRPSLFRFPHGTEVNLDYLSLEELGTEDLLEPETQPFPDISDNGLNNQEDDVTPQLSVEHRDHLAQVATGLEFETSTVNSPEPEKLTSKSEDHPKSPTLVHQEKKSNSDTKVAEGTSLSECTKPKSERFLQTSGEVCKTQSVEKKEQIHTQSYPVLSLKPLENWDLDLVLQSLKQHGHHKHSTKQEELDLYQLFKYTDDSRKISEVNIMEQLAAYCRRQACKDTETETISVSERSSSRPTTTRDHLQKEQQKNRAQRQQYLKYLLTFRPLQSTNRKQSAAEMTDVLYDTDGSYLPSVSTLPSYLKSRECVLLMVPLLSPGVVAGQTKEKAQSVESTSRGSHVYNSLIAWFMSLAKPSSCSAEDSVTNTAPFWVAGLQQFWKNDSLVLYVCAVPPEETRSPRTKLQLKNMKRGWTSFHQRVSKFLAQTQLRTVASWLPELNHLLEQQAHPALVSLPSSRLDCFVSISPDKEAVKEAFGTNPGFYWQTLSIQEQICQWAEATTSQQPHTEVVLALVYEAMFHNPLATHHTLQLLFSSGLDVCGLRFTYPCKELLANSAVLGMSGQRWFSEQPLLAMAIRGPHARAVWQEITGPSDPMLARKTDPASINALHCHCQERTLVHSPRLDSLVHLGLCVWFGGRLPNNDPRMTARAQCSSDRGDTASSPTMLCATAKADVFLLVSPVVPPCCYSFVLASCAKRGFQLMGLQRVQISNMRASSLGLSTEQMLTFCHAPMMSTDVALLEPFSHCLVLLLRRENALRHTANLPTGLMKELALQGLVGLLRTRLPGSVHLKSDLCFHAVPYMEDLFNFLGENMWTVPDFSPVVLSKHRYPSCSETEQIAILTLTGHNIMEKGVSLLHKVLRGNQAGGVGEDRFELLALKWLPTLSWQQAQELSPFEVSERQWHNSVVSLVSSPALVCAIRRPQAFTNLQRFLPQDYPGDLSVLMSTTPEMAFRLATLFFTKTEMIPDHSSRIMFKFLPPPTISSASQSLFSYMTEGSQPLLTLALFKPGVWSHYLGKILSKIQQNSFTLVGLRMLVLDSEMANTLMNVSEHQDLINGNHLCEPSERDLELKYLTSGPVLALCLQRGNAVKRLLELLGPEDPAQARTEDLHFWRASYGTDRLHNGIYGSVSYQQAVQDVKMMFPEGVCCTETSVMKHEQIPCLRSDPVASLERQQSHTIANSAKNNLFQSLMEKSELIGAGFSVRSALCQTTCLIMPSCVLQLSRPPLHLDLLQRLLSSGCHVAAGRLCSLDQTQITHLSLSLMPTITGKALKVSPQSSQYSC</sequence>
<keyword evidence="2" id="KW-1185">Reference proteome</keyword>